<feature type="region of interest" description="Disordered" evidence="2">
    <location>
        <begin position="781"/>
        <end position="802"/>
    </location>
</feature>
<feature type="region of interest" description="Disordered" evidence="2">
    <location>
        <begin position="1419"/>
        <end position="1452"/>
    </location>
</feature>
<feature type="compositionally biased region" description="Polar residues" evidence="2">
    <location>
        <begin position="1145"/>
        <end position="1155"/>
    </location>
</feature>
<feature type="compositionally biased region" description="Low complexity" evidence="2">
    <location>
        <begin position="1094"/>
        <end position="1108"/>
    </location>
</feature>
<feature type="region of interest" description="Disordered" evidence="2">
    <location>
        <begin position="1093"/>
        <end position="1155"/>
    </location>
</feature>
<feature type="region of interest" description="Disordered" evidence="2">
    <location>
        <begin position="495"/>
        <end position="598"/>
    </location>
</feature>
<feature type="compositionally biased region" description="Polar residues" evidence="2">
    <location>
        <begin position="725"/>
        <end position="734"/>
    </location>
</feature>
<feature type="compositionally biased region" description="Polar residues" evidence="2">
    <location>
        <begin position="495"/>
        <end position="514"/>
    </location>
</feature>
<feature type="compositionally biased region" description="Polar residues" evidence="2">
    <location>
        <begin position="1047"/>
        <end position="1065"/>
    </location>
</feature>
<protein>
    <submittedName>
        <fullName evidence="3">Uncharacterized protein</fullName>
    </submittedName>
</protein>
<feature type="coiled-coil region" evidence="1">
    <location>
        <begin position="176"/>
        <end position="210"/>
    </location>
</feature>
<feature type="compositionally biased region" description="Low complexity" evidence="2">
    <location>
        <begin position="633"/>
        <end position="660"/>
    </location>
</feature>
<sequence length="1508" mass="171330">MDTHVIDCILKQNNAFQPNFNAREAQESSSEINESLESDQEAYSVNVTKINTLSSSIDFSLQSSYNQTNRLDNQIQFEEFELDESLSNEISDIFTSNNSQISQKNKVKQASIAPAGGVILIEEQNQIIEDQYKDTQNTKQNSVQVNQKQFMKKSSIQDGVQEQDKEGIKVDPAIENIQLKKEIESLNFTLKQQEKENFYLHQNIKTLKEELYGQKLNAQKKPAYEDQNHFFQINSNPIKNQNSFNKANENSSLKNSAEKKQLNLQQKHDQEAASSTQINMLNEQMHVLRNEMSTMKEMYLAKLKEQTFLVETLTKKLGEKDEFIQKMKNSYINSLNQSKNSQLIQSQIYQNSANQQQQSSHLLQESCISELNKPMSIQQSIISQQHCLQQQQQGQLQQHFNNTFDQVKLSQEFEQLRRDIKFSTIGNISPFLRDEKVGGLREDLLSTTSNLQQGPNSSSNNSNYCNQSTNNYSKNQIQQQSPFNQSKYHNLSHISNLSNRGYSNEFNPNNSINGNIAQHNSSQIQQQNQGSSSNITVVNQTGMNCNNSTTTHMTSTSINSNNVNMNSNINNSHPGRNKGDLLNQKRNSSFTNSSANASNNLNQSLLHQTQNTNNQNANNSILQFTPVSNKHLNQSNSGSQQNNPTMASQNTQTQMQQTSKQQQITLDFRLTFNQNELFNAAQTQQQQFAILSSQDTQNTSNHHNIDPYIQDVEDSNQSHHFANRQTQLASQICSQQKQNPQLLQNNNPENQTNDQKPKANSNEVYIYNANYPKHIIEADNKSRDNNNLSNCSNNFPLSTKVQNTNNSLANKSLKEQLMNQQILQQKKQQILQNQQQQTYQNLIVKSNNQDLLKNLKKQSGTNQNQNQQHSQQNQSSPKKQQSRSYHISSNQNQNSSNSKAQQNCLQQQIQNAANPQIQYQEYIPKLNNNYNQMNSQNSTKNRKQNSTIVQGLNSCVSNLQDNTIPSSTMSQNSNFSNNLPIFRSINNDQQNHNSSCNSNQNGYNPNNNSFKFLNGKNNINNNITSQNNSSTTSNNVNQSQVEKKRFLQTTQISSSHNNQPASNKFSMIASPGKYSNSNSEQKQLFLRTQQIYPTSSSNNNNNNNTSSSQQRQKSLAIPSQLSVNHTNQSQQSSLKVPMSAGGARKNNSLSINSQNTCNNTNLIPTNFNATTAHSTTSSHSSAYQKGLQDLFKFNQNDKQKKLNDFFSKTLQVRPGELKSLNENLGSYSNSKNAAKLVQQMEFSSLDDVEIQLDDLQILSNQIKEVLQNDPLKKNTEERIQKGNQLNNGLRQSGGLNSQTQQQQQQLQNNNNNNRSQSENHNYQNLQQQFQLHQQLNNCLNSQIVNAQSQYTTNPNKKIPVKSHEYTQNIQNCPEDQQGQLQLNNYVASNTTNQRVRPPKNNNFIFNENNKSIPYPIAQNPSGASTTSSATQHSRNFSANNVNNNNNNSNLKNSNYKIHRKHLTLLNTDDISSKNQGNYAQSEISTQKAAFSDIHNFHNNNQNQYHQLY</sequence>
<evidence type="ECO:0000256" key="1">
    <source>
        <dbReference type="SAM" id="Coils"/>
    </source>
</evidence>
<name>I7M7W3_TETTS</name>
<feature type="compositionally biased region" description="Low complexity" evidence="2">
    <location>
        <begin position="1296"/>
        <end position="1318"/>
    </location>
</feature>
<keyword evidence="1" id="KW-0175">Coiled coil</keyword>
<feature type="compositionally biased region" description="Polar residues" evidence="2">
    <location>
        <begin position="1109"/>
        <end position="1134"/>
    </location>
</feature>
<keyword evidence="4" id="KW-1185">Reference proteome</keyword>
<gene>
    <name evidence="3" type="ORF">TTHERM_00128890</name>
</gene>
<dbReference type="EMBL" id="GG662699">
    <property type="protein sequence ID" value="EAR96125.2"/>
    <property type="molecule type" value="Genomic_DNA"/>
</dbReference>
<feature type="compositionally biased region" description="Low complexity" evidence="2">
    <location>
        <begin position="544"/>
        <end position="572"/>
    </location>
</feature>
<feature type="compositionally biased region" description="Low complexity" evidence="2">
    <location>
        <begin position="515"/>
        <end position="535"/>
    </location>
</feature>
<feature type="compositionally biased region" description="Low complexity" evidence="2">
    <location>
        <begin position="1433"/>
        <end position="1452"/>
    </location>
</feature>
<dbReference type="Proteomes" id="UP000009168">
    <property type="component" value="Unassembled WGS sequence"/>
</dbReference>
<dbReference type="GeneID" id="7839726"/>
<feature type="region of interest" description="Disordered" evidence="2">
    <location>
        <begin position="235"/>
        <end position="255"/>
    </location>
</feature>
<organism evidence="3 4">
    <name type="scientific">Tetrahymena thermophila (strain SB210)</name>
    <dbReference type="NCBI Taxonomy" id="312017"/>
    <lineage>
        <taxon>Eukaryota</taxon>
        <taxon>Sar</taxon>
        <taxon>Alveolata</taxon>
        <taxon>Ciliophora</taxon>
        <taxon>Intramacronucleata</taxon>
        <taxon>Oligohymenophorea</taxon>
        <taxon>Hymenostomatida</taxon>
        <taxon>Tetrahymenina</taxon>
        <taxon>Tetrahymenidae</taxon>
        <taxon>Tetrahymena</taxon>
    </lineage>
</organism>
<feature type="compositionally biased region" description="Polar residues" evidence="2">
    <location>
        <begin position="1419"/>
        <end position="1432"/>
    </location>
</feature>
<feature type="region of interest" description="Disordered" evidence="2">
    <location>
        <begin position="1285"/>
        <end position="1318"/>
    </location>
</feature>
<feature type="region of interest" description="Disordered" evidence="2">
    <location>
        <begin position="629"/>
        <end position="660"/>
    </location>
</feature>
<feature type="compositionally biased region" description="Low complexity" evidence="2">
    <location>
        <begin position="986"/>
        <end position="1009"/>
    </location>
</feature>
<evidence type="ECO:0000256" key="2">
    <source>
        <dbReference type="SAM" id="MobiDB-lite"/>
    </source>
</evidence>
<feature type="region of interest" description="Disordered" evidence="2">
    <location>
        <begin position="725"/>
        <end position="760"/>
    </location>
</feature>
<proteinExistence type="predicted"/>
<feature type="compositionally biased region" description="Low complexity" evidence="2">
    <location>
        <begin position="587"/>
        <end position="598"/>
    </location>
</feature>
<feature type="compositionally biased region" description="Low complexity" evidence="2">
    <location>
        <begin position="449"/>
        <end position="470"/>
    </location>
</feature>
<feature type="region of interest" description="Disordered" evidence="2">
    <location>
        <begin position="963"/>
        <end position="1081"/>
    </location>
</feature>
<dbReference type="RefSeq" id="XP_001016370.2">
    <property type="nucleotide sequence ID" value="XM_001016370.2"/>
</dbReference>
<dbReference type="KEGG" id="tet:TTHERM_00128890"/>
<feature type="compositionally biased region" description="Low complexity" evidence="2">
    <location>
        <begin position="1017"/>
        <end position="1040"/>
    </location>
</feature>
<feature type="compositionally biased region" description="Polar residues" evidence="2">
    <location>
        <begin position="963"/>
        <end position="979"/>
    </location>
</feature>
<evidence type="ECO:0000313" key="4">
    <source>
        <dbReference type="Proteomes" id="UP000009168"/>
    </source>
</evidence>
<feature type="region of interest" description="Disordered" evidence="2">
    <location>
        <begin position="858"/>
        <end position="904"/>
    </location>
</feature>
<dbReference type="STRING" id="312017.I7M7W3"/>
<feature type="compositionally biased region" description="Low complexity" evidence="2">
    <location>
        <begin position="735"/>
        <end position="754"/>
    </location>
</feature>
<evidence type="ECO:0000313" key="3">
    <source>
        <dbReference type="EMBL" id="EAR96125.2"/>
    </source>
</evidence>
<feature type="compositionally biased region" description="Low complexity" evidence="2">
    <location>
        <begin position="785"/>
        <end position="794"/>
    </location>
</feature>
<feature type="compositionally biased region" description="Polar residues" evidence="2">
    <location>
        <begin position="1285"/>
        <end position="1295"/>
    </location>
</feature>
<accession>I7M7W3</accession>
<reference evidence="4" key="1">
    <citation type="journal article" date="2006" name="PLoS Biol.">
        <title>Macronuclear genome sequence of the ciliate Tetrahymena thermophila, a model eukaryote.</title>
        <authorList>
            <person name="Eisen J.A."/>
            <person name="Coyne R.S."/>
            <person name="Wu M."/>
            <person name="Wu D."/>
            <person name="Thiagarajan M."/>
            <person name="Wortman J.R."/>
            <person name="Badger J.H."/>
            <person name="Ren Q."/>
            <person name="Amedeo P."/>
            <person name="Jones K.M."/>
            <person name="Tallon L.J."/>
            <person name="Delcher A.L."/>
            <person name="Salzberg S.L."/>
            <person name="Silva J.C."/>
            <person name="Haas B.J."/>
            <person name="Majoros W.H."/>
            <person name="Farzad M."/>
            <person name="Carlton J.M."/>
            <person name="Smith R.K. Jr."/>
            <person name="Garg J."/>
            <person name="Pearlman R.E."/>
            <person name="Karrer K.M."/>
            <person name="Sun L."/>
            <person name="Manning G."/>
            <person name="Elde N.C."/>
            <person name="Turkewitz A.P."/>
            <person name="Asai D.J."/>
            <person name="Wilkes D.E."/>
            <person name="Wang Y."/>
            <person name="Cai H."/>
            <person name="Collins K."/>
            <person name="Stewart B.A."/>
            <person name="Lee S.R."/>
            <person name="Wilamowska K."/>
            <person name="Weinberg Z."/>
            <person name="Ruzzo W.L."/>
            <person name="Wloga D."/>
            <person name="Gaertig J."/>
            <person name="Frankel J."/>
            <person name="Tsao C.-C."/>
            <person name="Gorovsky M.A."/>
            <person name="Keeling P.J."/>
            <person name="Waller R.F."/>
            <person name="Patron N.J."/>
            <person name="Cherry J.M."/>
            <person name="Stover N.A."/>
            <person name="Krieger C.J."/>
            <person name="del Toro C."/>
            <person name="Ryder H.F."/>
            <person name="Williamson S.C."/>
            <person name="Barbeau R.A."/>
            <person name="Hamilton E.P."/>
            <person name="Orias E."/>
        </authorList>
    </citation>
    <scope>NUCLEOTIDE SEQUENCE [LARGE SCALE GENOMIC DNA]</scope>
    <source>
        <strain evidence="4">SB210</strain>
    </source>
</reference>
<dbReference type="InParanoid" id="I7M7W3"/>
<feature type="region of interest" description="Disordered" evidence="2">
    <location>
        <begin position="448"/>
        <end position="470"/>
    </location>
</feature>